<evidence type="ECO:0008006" key="5">
    <source>
        <dbReference type="Google" id="ProtNLM"/>
    </source>
</evidence>
<feature type="region of interest" description="Disordered" evidence="1">
    <location>
        <begin position="53"/>
        <end position="93"/>
    </location>
</feature>
<accession>A0A1G1W0Y9</accession>
<dbReference type="Proteomes" id="UP000176299">
    <property type="component" value="Unassembled WGS sequence"/>
</dbReference>
<gene>
    <name evidence="3" type="ORF">A2113_00265</name>
</gene>
<evidence type="ECO:0000256" key="1">
    <source>
        <dbReference type="SAM" id="MobiDB-lite"/>
    </source>
</evidence>
<dbReference type="AlphaFoldDB" id="A0A1G1W0Y9"/>
<comment type="caution">
    <text evidence="3">The sequence shown here is derived from an EMBL/GenBank/DDBJ whole genome shotgun (WGS) entry which is preliminary data.</text>
</comment>
<evidence type="ECO:0000313" key="3">
    <source>
        <dbReference type="EMBL" id="OGY21311.1"/>
    </source>
</evidence>
<dbReference type="STRING" id="1802591.A2113_00265"/>
<evidence type="ECO:0000256" key="2">
    <source>
        <dbReference type="SAM" id="Phobius"/>
    </source>
</evidence>
<dbReference type="EMBL" id="MHCN01000015">
    <property type="protein sequence ID" value="OGY21311.1"/>
    <property type="molecule type" value="Genomic_DNA"/>
</dbReference>
<evidence type="ECO:0000313" key="4">
    <source>
        <dbReference type="Proteomes" id="UP000176299"/>
    </source>
</evidence>
<proteinExistence type="predicted"/>
<feature type="transmembrane region" description="Helical" evidence="2">
    <location>
        <begin position="16"/>
        <end position="35"/>
    </location>
</feature>
<reference evidence="3 4" key="1">
    <citation type="journal article" date="2016" name="Nat. Commun.">
        <title>Thousands of microbial genomes shed light on interconnected biogeochemical processes in an aquifer system.</title>
        <authorList>
            <person name="Anantharaman K."/>
            <person name="Brown C.T."/>
            <person name="Hug L.A."/>
            <person name="Sharon I."/>
            <person name="Castelle C.J."/>
            <person name="Probst A.J."/>
            <person name="Thomas B.C."/>
            <person name="Singh A."/>
            <person name="Wilkins M.J."/>
            <person name="Karaoz U."/>
            <person name="Brodie E.L."/>
            <person name="Williams K.H."/>
            <person name="Hubbard S.S."/>
            <person name="Banfield J.F."/>
        </authorList>
    </citation>
    <scope>NUCLEOTIDE SEQUENCE [LARGE SCALE GENOMIC DNA]</scope>
</reference>
<keyword evidence="2" id="KW-0472">Membrane</keyword>
<name>A0A1G1W0Y9_9BACT</name>
<sequence>MEERTNHNNKDHEGHFYKGLFFGLLLGIGVVWFLGSESGKEFVKKARKRIDEALATEPGMEDYEEGEDTTGPESESKIAASTSPRRFFHKNKE</sequence>
<protein>
    <recommendedName>
        <fullName evidence="5">YtxH domain-containing protein</fullName>
    </recommendedName>
</protein>
<keyword evidence="2" id="KW-0812">Transmembrane</keyword>
<feature type="compositionally biased region" description="Acidic residues" evidence="1">
    <location>
        <begin position="59"/>
        <end position="70"/>
    </location>
</feature>
<keyword evidence="2" id="KW-1133">Transmembrane helix</keyword>
<organism evidence="3 4">
    <name type="scientific">Candidatus Woykebacteria bacterium GWA1_44_8</name>
    <dbReference type="NCBI Taxonomy" id="1802591"/>
    <lineage>
        <taxon>Bacteria</taxon>
        <taxon>Candidatus Woykeibacteriota</taxon>
    </lineage>
</organism>